<evidence type="ECO:0000256" key="1">
    <source>
        <dbReference type="ARBA" id="ARBA00006739"/>
    </source>
</evidence>
<dbReference type="InterPro" id="IPR001173">
    <property type="entry name" value="Glyco_trans_2-like"/>
</dbReference>
<keyword evidence="4" id="KW-0812">Transmembrane</keyword>
<comment type="similarity">
    <text evidence="1">Belongs to the glycosyltransferase 2 family.</text>
</comment>
<keyword evidence="4" id="KW-1133">Transmembrane helix</keyword>
<protein>
    <submittedName>
        <fullName evidence="6">Glycosyltransferase</fullName>
        <ecNumber evidence="6">2.4.-.-</ecNumber>
    </submittedName>
</protein>
<dbReference type="Gene3D" id="3.90.550.10">
    <property type="entry name" value="Spore Coat Polysaccharide Biosynthesis Protein SpsA, Chain A"/>
    <property type="match status" value="1"/>
</dbReference>
<evidence type="ECO:0000313" key="7">
    <source>
        <dbReference type="Proteomes" id="UP001597508"/>
    </source>
</evidence>
<evidence type="ECO:0000313" key="6">
    <source>
        <dbReference type="EMBL" id="MFD2568789.1"/>
    </source>
</evidence>
<dbReference type="Proteomes" id="UP001597508">
    <property type="component" value="Unassembled WGS sequence"/>
</dbReference>
<dbReference type="RefSeq" id="WP_379667496.1">
    <property type="nucleotide sequence ID" value="NZ_JBHULH010000012.1"/>
</dbReference>
<evidence type="ECO:0000256" key="3">
    <source>
        <dbReference type="ARBA" id="ARBA00022679"/>
    </source>
</evidence>
<sequence length="375" mass="42953">MILLLFITSIYLILILSFVYGFNKIKNFESNVNSSNERFSVIIPFRNEGQNLPILLQSLKELSYSRDHFECLFVDDDSSDDSVKIIHQELQNDAIQYQIINNQRTSLSPKKDAILAAINKASYDWVITTDADCSVSQNWLKTFSGFIQSKEPKMIAGPVSYLSRTGSFLESFQLLDFLSLQGSTVGGFGIGKPFLCNGANLAYRKDVFHELNGFDGNSNIASGDDIFLFEKFLKKYPDQVQFLKSKSAIVTTFPLLSWKRVIHQRIRWAAKSSSYQLSFGKFVGVMVFLTNLIFSLSLLALLWSDRNSLFYAIILVSKFLVDFLLIKRTAVFYQSEKKKIRGYFLGSLLYPFFSVYIVIKTLTSNYHWKGRDFKK</sequence>
<organism evidence="6 7">
    <name type="scientific">Pseudotenacibaculum haliotis</name>
    <dbReference type="NCBI Taxonomy" id="1862138"/>
    <lineage>
        <taxon>Bacteria</taxon>
        <taxon>Pseudomonadati</taxon>
        <taxon>Bacteroidota</taxon>
        <taxon>Flavobacteriia</taxon>
        <taxon>Flavobacteriales</taxon>
        <taxon>Flavobacteriaceae</taxon>
        <taxon>Pseudotenacibaculum</taxon>
    </lineage>
</organism>
<evidence type="ECO:0000259" key="5">
    <source>
        <dbReference type="Pfam" id="PF00535"/>
    </source>
</evidence>
<reference evidence="7" key="1">
    <citation type="journal article" date="2019" name="Int. J. Syst. Evol. Microbiol.">
        <title>The Global Catalogue of Microorganisms (GCM) 10K type strain sequencing project: providing services to taxonomists for standard genome sequencing and annotation.</title>
        <authorList>
            <consortium name="The Broad Institute Genomics Platform"/>
            <consortium name="The Broad Institute Genome Sequencing Center for Infectious Disease"/>
            <person name="Wu L."/>
            <person name="Ma J."/>
        </authorList>
    </citation>
    <scope>NUCLEOTIDE SEQUENCE [LARGE SCALE GENOMIC DNA]</scope>
    <source>
        <strain evidence="7">KCTC 52127</strain>
    </source>
</reference>
<dbReference type="EMBL" id="JBHULH010000012">
    <property type="protein sequence ID" value="MFD2568789.1"/>
    <property type="molecule type" value="Genomic_DNA"/>
</dbReference>
<dbReference type="Pfam" id="PF00535">
    <property type="entry name" value="Glycos_transf_2"/>
    <property type="match status" value="1"/>
</dbReference>
<dbReference type="EC" id="2.4.-.-" evidence="6"/>
<keyword evidence="7" id="KW-1185">Reference proteome</keyword>
<feature type="domain" description="Glycosyltransferase 2-like" evidence="5">
    <location>
        <begin position="40"/>
        <end position="161"/>
    </location>
</feature>
<name>A0ABW5LX28_9FLAO</name>
<keyword evidence="3 6" id="KW-0808">Transferase</keyword>
<feature type="transmembrane region" description="Helical" evidence="4">
    <location>
        <begin position="309"/>
        <end position="330"/>
    </location>
</feature>
<keyword evidence="4" id="KW-0472">Membrane</keyword>
<proteinExistence type="inferred from homology"/>
<evidence type="ECO:0000256" key="2">
    <source>
        <dbReference type="ARBA" id="ARBA00022676"/>
    </source>
</evidence>
<dbReference type="PANTHER" id="PTHR43630">
    <property type="entry name" value="POLY-BETA-1,6-N-ACETYL-D-GLUCOSAMINE SYNTHASE"/>
    <property type="match status" value="1"/>
</dbReference>
<dbReference type="GO" id="GO:0016757">
    <property type="term" value="F:glycosyltransferase activity"/>
    <property type="evidence" value="ECO:0007669"/>
    <property type="project" value="UniProtKB-KW"/>
</dbReference>
<accession>A0ABW5LX28</accession>
<keyword evidence="2 6" id="KW-0328">Glycosyltransferase</keyword>
<feature type="transmembrane region" description="Helical" evidence="4">
    <location>
        <begin position="279"/>
        <end position="303"/>
    </location>
</feature>
<dbReference type="PANTHER" id="PTHR43630:SF1">
    <property type="entry name" value="POLY-BETA-1,6-N-ACETYL-D-GLUCOSAMINE SYNTHASE"/>
    <property type="match status" value="1"/>
</dbReference>
<comment type="caution">
    <text evidence="6">The sequence shown here is derived from an EMBL/GenBank/DDBJ whole genome shotgun (WGS) entry which is preliminary data.</text>
</comment>
<dbReference type="SUPFAM" id="SSF53448">
    <property type="entry name" value="Nucleotide-diphospho-sugar transferases"/>
    <property type="match status" value="1"/>
</dbReference>
<gene>
    <name evidence="6" type="ORF">ACFSRZ_15545</name>
</gene>
<feature type="transmembrane region" description="Helical" evidence="4">
    <location>
        <begin position="342"/>
        <end position="359"/>
    </location>
</feature>
<evidence type="ECO:0000256" key="4">
    <source>
        <dbReference type="SAM" id="Phobius"/>
    </source>
</evidence>
<dbReference type="InterPro" id="IPR029044">
    <property type="entry name" value="Nucleotide-diphossugar_trans"/>
</dbReference>